<comment type="caution">
    <text evidence="2">The sequence shown here is derived from an EMBL/GenBank/DDBJ whole genome shotgun (WGS) entry which is preliminary data.</text>
</comment>
<feature type="region of interest" description="Disordered" evidence="1">
    <location>
        <begin position="1"/>
        <end position="73"/>
    </location>
</feature>
<dbReference type="AlphaFoldDB" id="A0A1R3HZU1"/>
<evidence type="ECO:0000256" key="1">
    <source>
        <dbReference type="SAM" id="MobiDB-lite"/>
    </source>
</evidence>
<keyword evidence="3" id="KW-1185">Reference proteome</keyword>
<evidence type="ECO:0000313" key="2">
    <source>
        <dbReference type="EMBL" id="OMO75846.1"/>
    </source>
</evidence>
<accession>A0A1R3HZU1</accession>
<protein>
    <submittedName>
        <fullName evidence="2">A-kinase anchor protein 3-like protein</fullName>
    </submittedName>
</protein>
<dbReference type="Gramene" id="OMO75846">
    <property type="protein sequence ID" value="OMO75846"/>
    <property type="gene ID" value="CCACVL1_16004"/>
</dbReference>
<feature type="compositionally biased region" description="Basic and acidic residues" evidence="1">
    <location>
        <begin position="36"/>
        <end position="57"/>
    </location>
</feature>
<feature type="compositionally biased region" description="Polar residues" evidence="1">
    <location>
        <begin position="15"/>
        <end position="24"/>
    </location>
</feature>
<name>A0A1R3HZU1_COCAP</name>
<keyword evidence="2" id="KW-0808">Transferase</keyword>
<evidence type="ECO:0000313" key="3">
    <source>
        <dbReference type="Proteomes" id="UP000188268"/>
    </source>
</evidence>
<gene>
    <name evidence="2" type="ORF">CCACVL1_16004</name>
</gene>
<dbReference type="Proteomes" id="UP000188268">
    <property type="component" value="Unassembled WGS sequence"/>
</dbReference>
<keyword evidence="2" id="KW-0418">Kinase</keyword>
<dbReference type="EMBL" id="AWWV01010937">
    <property type="protein sequence ID" value="OMO75846.1"/>
    <property type="molecule type" value="Genomic_DNA"/>
</dbReference>
<feature type="compositionally biased region" description="Basic residues" evidence="1">
    <location>
        <begin position="62"/>
        <end position="73"/>
    </location>
</feature>
<dbReference type="GO" id="GO:0016301">
    <property type="term" value="F:kinase activity"/>
    <property type="evidence" value="ECO:0007669"/>
    <property type="project" value="UniProtKB-KW"/>
</dbReference>
<sequence>MSPPSTKPSSAASTLTVNASSKPRQNPRYLLYQQEPETRNLETPKKSSRSSPRDRKYFNSGGKRHRPLKLSSS</sequence>
<reference evidence="2 3" key="1">
    <citation type="submission" date="2013-09" db="EMBL/GenBank/DDBJ databases">
        <title>Corchorus capsularis genome sequencing.</title>
        <authorList>
            <person name="Alam M."/>
            <person name="Haque M.S."/>
            <person name="Islam M.S."/>
            <person name="Emdad E.M."/>
            <person name="Islam M.M."/>
            <person name="Ahmed B."/>
            <person name="Halim A."/>
            <person name="Hossen Q.M.M."/>
            <person name="Hossain M.Z."/>
            <person name="Ahmed R."/>
            <person name="Khan M.M."/>
            <person name="Islam R."/>
            <person name="Rashid M.M."/>
            <person name="Khan S.A."/>
            <person name="Rahman M.S."/>
            <person name="Alam M."/>
        </authorList>
    </citation>
    <scope>NUCLEOTIDE SEQUENCE [LARGE SCALE GENOMIC DNA]</scope>
    <source>
        <strain evidence="3">cv. CVL-1</strain>
        <tissue evidence="2">Whole seedling</tissue>
    </source>
</reference>
<proteinExistence type="predicted"/>
<organism evidence="2 3">
    <name type="scientific">Corchorus capsularis</name>
    <name type="common">Jute</name>
    <dbReference type="NCBI Taxonomy" id="210143"/>
    <lineage>
        <taxon>Eukaryota</taxon>
        <taxon>Viridiplantae</taxon>
        <taxon>Streptophyta</taxon>
        <taxon>Embryophyta</taxon>
        <taxon>Tracheophyta</taxon>
        <taxon>Spermatophyta</taxon>
        <taxon>Magnoliopsida</taxon>
        <taxon>eudicotyledons</taxon>
        <taxon>Gunneridae</taxon>
        <taxon>Pentapetalae</taxon>
        <taxon>rosids</taxon>
        <taxon>malvids</taxon>
        <taxon>Malvales</taxon>
        <taxon>Malvaceae</taxon>
        <taxon>Grewioideae</taxon>
        <taxon>Apeibeae</taxon>
        <taxon>Corchorus</taxon>
    </lineage>
</organism>